<keyword evidence="3" id="KW-1185">Reference proteome</keyword>
<accession>E1ZPJ3</accession>
<evidence type="ECO:0000313" key="3">
    <source>
        <dbReference type="Proteomes" id="UP000008141"/>
    </source>
</evidence>
<evidence type="ECO:0000313" key="2">
    <source>
        <dbReference type="EMBL" id="EFN52250.1"/>
    </source>
</evidence>
<protein>
    <submittedName>
        <fullName evidence="2">Expressed protein</fullName>
    </submittedName>
</protein>
<name>E1ZPJ3_CHLVA</name>
<dbReference type="RefSeq" id="XP_005844352.1">
    <property type="nucleotide sequence ID" value="XM_005844290.1"/>
</dbReference>
<organism evidence="3">
    <name type="scientific">Chlorella variabilis</name>
    <name type="common">Green alga</name>
    <dbReference type="NCBI Taxonomy" id="554065"/>
    <lineage>
        <taxon>Eukaryota</taxon>
        <taxon>Viridiplantae</taxon>
        <taxon>Chlorophyta</taxon>
        <taxon>core chlorophytes</taxon>
        <taxon>Trebouxiophyceae</taxon>
        <taxon>Chlorellales</taxon>
        <taxon>Chlorellaceae</taxon>
        <taxon>Chlorella clade</taxon>
        <taxon>Chlorella</taxon>
    </lineage>
</organism>
<dbReference type="InParanoid" id="E1ZPJ3"/>
<feature type="compositionally biased region" description="Basic and acidic residues" evidence="1">
    <location>
        <begin position="62"/>
        <end position="71"/>
    </location>
</feature>
<evidence type="ECO:0000256" key="1">
    <source>
        <dbReference type="SAM" id="MobiDB-lite"/>
    </source>
</evidence>
<dbReference type="GeneID" id="17351718"/>
<dbReference type="KEGG" id="cvr:CHLNCDRAFT_139145"/>
<proteinExistence type="predicted"/>
<sequence length="84" mass="8802">MLLQRNSGELNAALAADALELAATNPMAGWGGRAEHITGSQIGSFFTSRAAKLKSVQATVSKHEGTTDEQLKAALDNGSMDKKD</sequence>
<reference evidence="2 3" key="1">
    <citation type="journal article" date="2010" name="Plant Cell">
        <title>The Chlorella variabilis NC64A genome reveals adaptation to photosymbiosis, coevolution with viruses, and cryptic sex.</title>
        <authorList>
            <person name="Blanc G."/>
            <person name="Duncan G."/>
            <person name="Agarkova I."/>
            <person name="Borodovsky M."/>
            <person name="Gurnon J."/>
            <person name="Kuo A."/>
            <person name="Lindquist E."/>
            <person name="Lucas S."/>
            <person name="Pangilinan J."/>
            <person name="Polle J."/>
            <person name="Salamov A."/>
            <person name="Terry A."/>
            <person name="Yamada T."/>
            <person name="Dunigan D.D."/>
            <person name="Grigoriev I.V."/>
            <person name="Claverie J.M."/>
            <person name="Van Etten J.L."/>
        </authorList>
    </citation>
    <scope>NUCLEOTIDE SEQUENCE [LARGE SCALE GENOMIC DNA]</scope>
    <source>
        <strain evidence="2 3">NC64A</strain>
    </source>
</reference>
<dbReference type="EMBL" id="GL433857">
    <property type="protein sequence ID" value="EFN52250.1"/>
    <property type="molecule type" value="Genomic_DNA"/>
</dbReference>
<dbReference type="Proteomes" id="UP000008141">
    <property type="component" value="Unassembled WGS sequence"/>
</dbReference>
<gene>
    <name evidence="2" type="ORF">CHLNCDRAFT_139145</name>
</gene>
<dbReference type="AlphaFoldDB" id="E1ZPJ3"/>
<feature type="region of interest" description="Disordered" evidence="1">
    <location>
        <begin position="62"/>
        <end position="84"/>
    </location>
</feature>